<feature type="non-terminal residue" evidence="1">
    <location>
        <position position="1"/>
    </location>
</feature>
<evidence type="ECO:0000313" key="1">
    <source>
        <dbReference type="EMBL" id="TMW85820.1"/>
    </source>
</evidence>
<organism evidence="1">
    <name type="scientific">Solanum chilense</name>
    <name type="common">Tomato</name>
    <name type="synonym">Lycopersicon chilense</name>
    <dbReference type="NCBI Taxonomy" id="4083"/>
    <lineage>
        <taxon>Eukaryota</taxon>
        <taxon>Viridiplantae</taxon>
        <taxon>Streptophyta</taxon>
        <taxon>Embryophyta</taxon>
        <taxon>Tracheophyta</taxon>
        <taxon>Spermatophyta</taxon>
        <taxon>Magnoliopsida</taxon>
        <taxon>eudicotyledons</taxon>
        <taxon>Gunneridae</taxon>
        <taxon>Pentapetalae</taxon>
        <taxon>asterids</taxon>
        <taxon>lamiids</taxon>
        <taxon>Solanales</taxon>
        <taxon>Solanaceae</taxon>
        <taxon>Solanoideae</taxon>
        <taxon>Solaneae</taxon>
        <taxon>Solanum</taxon>
        <taxon>Solanum subgen. Lycopersicon</taxon>
    </lineage>
</organism>
<dbReference type="EMBL" id="RXGB01007088">
    <property type="protein sequence ID" value="TMW85820.1"/>
    <property type="molecule type" value="Genomic_DNA"/>
</dbReference>
<name>A0A6N2AVN3_SOLCI</name>
<comment type="caution">
    <text evidence="1">The sequence shown here is derived from an EMBL/GenBank/DDBJ whole genome shotgun (WGS) entry which is preliminary data.</text>
</comment>
<protein>
    <submittedName>
        <fullName evidence="1">Uncharacterized protein</fullName>
    </submittedName>
</protein>
<reference evidence="1" key="1">
    <citation type="submission" date="2019-05" db="EMBL/GenBank/DDBJ databases">
        <title>The de novo reference genome and transcriptome assemblies of the wild tomato species Solanum chilense.</title>
        <authorList>
            <person name="Stam R."/>
            <person name="Nosenko T."/>
            <person name="Hoerger A.C."/>
            <person name="Stephan W."/>
            <person name="Seidel M.A."/>
            <person name="Kuhn J.M.M."/>
            <person name="Haberer G."/>
            <person name="Tellier A."/>
        </authorList>
    </citation>
    <scope>NUCLEOTIDE SEQUENCE</scope>
    <source>
        <tissue evidence="1">Mature leaves</tissue>
    </source>
</reference>
<proteinExistence type="predicted"/>
<accession>A0A6N2AVN3</accession>
<sequence>LSKSILKQKLIEAMDNIEDYSEDQIMKMIKDAASTKSDTNDNSDMCNLQGLALAYMDPDYE</sequence>
<dbReference type="AlphaFoldDB" id="A0A6N2AVN3"/>
<gene>
    <name evidence="1" type="ORF">EJD97_022430</name>
</gene>